<keyword evidence="3" id="KW-0808">Transferase</keyword>
<dbReference type="InterPro" id="IPR050640">
    <property type="entry name" value="Bact_2-comp_sensor_kinase"/>
</dbReference>
<gene>
    <name evidence="3" type="ORF">GS398_18030</name>
</gene>
<proteinExistence type="predicted"/>
<organism evidence="3 4">
    <name type="scientific">Hufsiella ginkgonis</name>
    <dbReference type="NCBI Taxonomy" id="2695274"/>
    <lineage>
        <taxon>Bacteria</taxon>
        <taxon>Pseudomonadati</taxon>
        <taxon>Bacteroidota</taxon>
        <taxon>Sphingobacteriia</taxon>
        <taxon>Sphingobacteriales</taxon>
        <taxon>Sphingobacteriaceae</taxon>
        <taxon>Hufsiella</taxon>
    </lineage>
</organism>
<reference evidence="3 4" key="1">
    <citation type="submission" date="2019-11" db="EMBL/GenBank/DDBJ databases">
        <title>Pedobacter sp. HMF7056 Genome sequencing and assembly.</title>
        <authorList>
            <person name="Kang H."/>
            <person name="Kim H."/>
            <person name="Joh K."/>
        </authorList>
    </citation>
    <scope>NUCLEOTIDE SEQUENCE [LARGE SCALE GENOMIC DNA]</scope>
    <source>
        <strain evidence="3 4">HMF7056</strain>
    </source>
</reference>
<protein>
    <submittedName>
        <fullName evidence="3">Histidine kinase</fullName>
    </submittedName>
</protein>
<keyword evidence="1" id="KW-0812">Transmembrane</keyword>
<feature type="transmembrane region" description="Helical" evidence="1">
    <location>
        <begin position="50"/>
        <end position="68"/>
    </location>
</feature>
<dbReference type="AlphaFoldDB" id="A0A7K1Y1S0"/>
<keyword evidence="1" id="KW-1133">Transmembrane helix</keyword>
<dbReference type="Gene3D" id="3.30.565.10">
    <property type="entry name" value="Histidine kinase-like ATPase, C-terminal domain"/>
    <property type="match status" value="1"/>
</dbReference>
<sequence length="363" mass="42031">MYSSGDIYIGSFRVRRIWQHLLFWIAAYTAMIIIYGYSKTHYYIAARNNLFYTPVHVIYFYTMAYWLIPDFLLKKRIALFLLLMTALFFGAIYLTRFVDVAFVDPFEIRVVGAGSVWYPASANTFWKKVFDPGSFFGALKGVNLVVWIALAIKLFKMWLERRNAALQAELNFLKAQIHPHFLFNTLNNLYALTLNGSPQAPDVVLKLSDMMRYMLYECSTDDIELQKDVTILEEYIGLEKIRYEDRLEFSFSITGEIDRQRIAPLLLLPLVENAFKHGTSEVIGDTWINVNLQLKGDRLILKVSNSKPQAAATSQVYSGHIGLTNLKKRLELLYGDAYKLKFFDEEELFLAVLEIDLQKRLPV</sequence>
<dbReference type="GO" id="GO:0016020">
    <property type="term" value="C:membrane"/>
    <property type="evidence" value="ECO:0007669"/>
    <property type="project" value="InterPro"/>
</dbReference>
<dbReference type="RefSeq" id="WP_160908201.1">
    <property type="nucleotide sequence ID" value="NZ_WVHS01000004.1"/>
</dbReference>
<keyword evidence="3" id="KW-0418">Kinase</keyword>
<feature type="transmembrane region" description="Helical" evidence="1">
    <location>
        <begin position="21"/>
        <end position="38"/>
    </location>
</feature>
<feature type="domain" description="Signal transduction histidine kinase internal region" evidence="2">
    <location>
        <begin position="168"/>
        <end position="247"/>
    </location>
</feature>
<evidence type="ECO:0000259" key="2">
    <source>
        <dbReference type="Pfam" id="PF06580"/>
    </source>
</evidence>
<dbReference type="Proteomes" id="UP000451233">
    <property type="component" value="Unassembled WGS sequence"/>
</dbReference>
<comment type="caution">
    <text evidence="3">The sequence shown here is derived from an EMBL/GenBank/DDBJ whole genome shotgun (WGS) entry which is preliminary data.</text>
</comment>
<accession>A0A7K1Y1S0</accession>
<feature type="transmembrane region" description="Helical" evidence="1">
    <location>
        <begin position="135"/>
        <end position="155"/>
    </location>
</feature>
<evidence type="ECO:0000256" key="1">
    <source>
        <dbReference type="SAM" id="Phobius"/>
    </source>
</evidence>
<dbReference type="PANTHER" id="PTHR34220:SF7">
    <property type="entry name" value="SENSOR HISTIDINE KINASE YPDA"/>
    <property type="match status" value="1"/>
</dbReference>
<dbReference type="InterPro" id="IPR010559">
    <property type="entry name" value="Sig_transdc_His_kin_internal"/>
</dbReference>
<dbReference type="GO" id="GO:0000155">
    <property type="term" value="F:phosphorelay sensor kinase activity"/>
    <property type="evidence" value="ECO:0007669"/>
    <property type="project" value="InterPro"/>
</dbReference>
<dbReference type="EMBL" id="WVHS01000004">
    <property type="protein sequence ID" value="MXV17203.1"/>
    <property type="molecule type" value="Genomic_DNA"/>
</dbReference>
<keyword evidence="1" id="KW-0472">Membrane</keyword>
<feature type="transmembrane region" description="Helical" evidence="1">
    <location>
        <begin position="77"/>
        <end position="95"/>
    </location>
</feature>
<keyword evidence="4" id="KW-1185">Reference proteome</keyword>
<dbReference type="InterPro" id="IPR036890">
    <property type="entry name" value="HATPase_C_sf"/>
</dbReference>
<dbReference type="PANTHER" id="PTHR34220">
    <property type="entry name" value="SENSOR HISTIDINE KINASE YPDA"/>
    <property type="match status" value="1"/>
</dbReference>
<evidence type="ECO:0000313" key="4">
    <source>
        <dbReference type="Proteomes" id="UP000451233"/>
    </source>
</evidence>
<dbReference type="Pfam" id="PF06580">
    <property type="entry name" value="His_kinase"/>
    <property type="match status" value="1"/>
</dbReference>
<evidence type="ECO:0000313" key="3">
    <source>
        <dbReference type="EMBL" id="MXV17203.1"/>
    </source>
</evidence>
<name>A0A7K1Y1S0_9SPHI</name>